<evidence type="ECO:0000256" key="4">
    <source>
        <dbReference type="SAM" id="MobiDB-lite"/>
    </source>
</evidence>
<dbReference type="SUPFAM" id="SSF56112">
    <property type="entry name" value="Protein kinase-like (PK-like)"/>
    <property type="match status" value="1"/>
</dbReference>
<dbReference type="KEGG" id="cfus:CYFUS_000387"/>
<protein>
    <recommendedName>
        <fullName evidence="2">histidine kinase</fullName>
        <ecNumber evidence="2">2.7.13.3</ecNumber>
    </recommendedName>
</protein>
<dbReference type="Gene3D" id="3.30.200.20">
    <property type="entry name" value="Phosphorylase Kinase, domain 1"/>
    <property type="match status" value="1"/>
</dbReference>
<dbReference type="Pfam" id="PF00069">
    <property type="entry name" value="Pkinase"/>
    <property type="match status" value="1"/>
</dbReference>
<dbReference type="Pfam" id="PF02518">
    <property type="entry name" value="HATPase_c"/>
    <property type="match status" value="1"/>
</dbReference>
<proteinExistence type="predicted"/>
<dbReference type="InterPro" id="IPR005467">
    <property type="entry name" value="His_kinase_dom"/>
</dbReference>
<dbReference type="CDD" id="cd14014">
    <property type="entry name" value="STKc_PknB_like"/>
    <property type="match status" value="1"/>
</dbReference>
<dbReference type="GO" id="GO:0005524">
    <property type="term" value="F:ATP binding"/>
    <property type="evidence" value="ECO:0007669"/>
    <property type="project" value="InterPro"/>
</dbReference>
<dbReference type="InterPro" id="IPR003661">
    <property type="entry name" value="HisK_dim/P_dom"/>
</dbReference>
<accession>A0A250IT89</accession>
<evidence type="ECO:0000259" key="6">
    <source>
        <dbReference type="PROSITE" id="PS50109"/>
    </source>
</evidence>
<dbReference type="Gene3D" id="3.30.565.10">
    <property type="entry name" value="Histidine kinase-like ATPase, C-terminal domain"/>
    <property type="match status" value="1"/>
</dbReference>
<dbReference type="Gene3D" id="1.10.287.130">
    <property type="match status" value="1"/>
</dbReference>
<dbReference type="Pfam" id="PF00512">
    <property type="entry name" value="HisKA"/>
    <property type="match status" value="1"/>
</dbReference>
<dbReference type="PROSITE" id="PS00108">
    <property type="entry name" value="PROTEIN_KINASE_ST"/>
    <property type="match status" value="1"/>
</dbReference>
<dbReference type="EMBL" id="CP022098">
    <property type="protein sequence ID" value="ATB34975.1"/>
    <property type="molecule type" value="Genomic_DNA"/>
</dbReference>
<feature type="domain" description="Histidine kinase" evidence="6">
    <location>
        <begin position="1668"/>
        <end position="1886"/>
    </location>
</feature>
<dbReference type="Pfam" id="PF01590">
    <property type="entry name" value="GAF"/>
    <property type="match status" value="2"/>
</dbReference>
<dbReference type="SUPFAM" id="SSF55781">
    <property type="entry name" value="GAF domain-like"/>
    <property type="match status" value="2"/>
</dbReference>
<comment type="catalytic activity">
    <reaction evidence="1">
        <text>ATP + protein L-histidine = ADP + protein N-phospho-L-histidine.</text>
        <dbReference type="EC" id="2.7.13.3"/>
    </reaction>
</comment>
<dbReference type="Gene3D" id="1.10.510.10">
    <property type="entry name" value="Transferase(Phosphotransferase) domain 1"/>
    <property type="match status" value="1"/>
</dbReference>
<evidence type="ECO:0000313" key="8">
    <source>
        <dbReference type="Proteomes" id="UP000217257"/>
    </source>
</evidence>
<dbReference type="InterPro" id="IPR053159">
    <property type="entry name" value="Hybrid_Histidine_Kinase"/>
</dbReference>
<dbReference type="Gene3D" id="3.30.450.40">
    <property type="match status" value="2"/>
</dbReference>
<dbReference type="InterPro" id="IPR036890">
    <property type="entry name" value="HATPase_C_sf"/>
</dbReference>
<dbReference type="InterPro" id="IPR000719">
    <property type="entry name" value="Prot_kinase_dom"/>
</dbReference>
<dbReference type="SMART" id="SM00220">
    <property type="entry name" value="S_TKc"/>
    <property type="match status" value="1"/>
</dbReference>
<feature type="region of interest" description="Disordered" evidence="4">
    <location>
        <begin position="159"/>
        <end position="184"/>
    </location>
</feature>
<dbReference type="PROSITE" id="PS50109">
    <property type="entry name" value="HIS_KIN"/>
    <property type="match status" value="1"/>
</dbReference>
<dbReference type="SMART" id="SM00065">
    <property type="entry name" value="GAF"/>
    <property type="match status" value="2"/>
</dbReference>
<dbReference type="InterPro" id="IPR008271">
    <property type="entry name" value="Ser/Thr_kinase_AS"/>
</dbReference>
<dbReference type="SMART" id="SM00387">
    <property type="entry name" value="HATPase_c"/>
    <property type="match status" value="1"/>
</dbReference>
<dbReference type="SUPFAM" id="SSF55874">
    <property type="entry name" value="ATPase domain of HSP90 chaperone/DNA topoisomerase II/histidine kinase"/>
    <property type="match status" value="1"/>
</dbReference>
<dbReference type="Proteomes" id="UP000217257">
    <property type="component" value="Chromosome"/>
</dbReference>
<dbReference type="CDD" id="cd00075">
    <property type="entry name" value="HATPase"/>
    <property type="match status" value="1"/>
</dbReference>
<dbReference type="SMART" id="SM00388">
    <property type="entry name" value="HisKA"/>
    <property type="match status" value="1"/>
</dbReference>
<dbReference type="InterPro" id="IPR011009">
    <property type="entry name" value="Kinase-like_dom_sf"/>
</dbReference>
<name>A0A250IT89_9BACT</name>
<dbReference type="InterPro" id="IPR027417">
    <property type="entry name" value="P-loop_NTPase"/>
</dbReference>
<gene>
    <name evidence="7" type="ORF">CYFUS_000387</name>
</gene>
<evidence type="ECO:0000256" key="1">
    <source>
        <dbReference type="ARBA" id="ARBA00000085"/>
    </source>
</evidence>
<dbReference type="EC" id="2.7.13.3" evidence="2"/>
<feature type="domain" description="Protein kinase" evidence="5">
    <location>
        <begin position="11"/>
        <end position="270"/>
    </location>
</feature>
<dbReference type="PANTHER" id="PTHR43642:SF1">
    <property type="entry name" value="HYBRID SIGNAL TRANSDUCTION HISTIDINE KINASE G"/>
    <property type="match status" value="1"/>
</dbReference>
<keyword evidence="3" id="KW-0597">Phosphoprotein</keyword>
<dbReference type="InterPro" id="IPR036097">
    <property type="entry name" value="HisK_dim/P_sf"/>
</dbReference>
<dbReference type="InterPro" id="IPR003018">
    <property type="entry name" value="GAF"/>
</dbReference>
<dbReference type="InterPro" id="IPR029016">
    <property type="entry name" value="GAF-like_dom_sf"/>
</dbReference>
<organism evidence="7 8">
    <name type="scientific">Cystobacter fuscus</name>
    <dbReference type="NCBI Taxonomy" id="43"/>
    <lineage>
        <taxon>Bacteria</taxon>
        <taxon>Pseudomonadati</taxon>
        <taxon>Myxococcota</taxon>
        <taxon>Myxococcia</taxon>
        <taxon>Myxococcales</taxon>
        <taxon>Cystobacterineae</taxon>
        <taxon>Archangiaceae</taxon>
        <taxon>Cystobacter</taxon>
    </lineage>
</organism>
<dbReference type="Pfam" id="PF13191">
    <property type="entry name" value="AAA_16"/>
    <property type="match status" value="1"/>
</dbReference>
<evidence type="ECO:0000259" key="5">
    <source>
        <dbReference type="PROSITE" id="PS50011"/>
    </source>
</evidence>
<sequence>MAMTTNTASPYTIVETLQEGHGTRLLRAVRNTDHHPVVLKVIDSKRSRPRDLERLKHELEIAKALDVRSVTRPLAIETYEGMPVLILEDFGGESLDHLLGAPMDTERFLLLALHIAEAVADIHRQSVVHKDLKPQNILVGAATGEVKLTDFSIASRLPREHSSPCSPRHIEGSLPYMSPEQTGRTNRAIDSRSDLYSLGVTYYQMLTGRLPFDARDPLEWVHSHIARLPPPPREIVPEIPETLSRIVMKLLAKAADERYQSARGLAHDLERGLEQWREHGTLEPFPLGERDIAGLLRIPQRLYGREAELAHLRDAFARVVSRGMTELVLVGGNSGIGKSSLVRELHETVVRAGGNFLSGKFEPYARNVPYATLAQAFKALVLDLLAEDEERLRATKQALWDALGPNSKLILDVIPPLEHLLGRLPPVAELPPTDAERRFRGVFRKFLGVLATREHPLVLFLDDLQWADSSSLGLIEELLVEPGTSHFLLIGTWRDNEVSSHPLTLALERIRKTSARVSGIVLAPLRLEHVVQLVTDTVHAVDPEHARPLATLVYEKTGGTPFFILQFLTTLYEERLLEFDESSATWRWDIERIRQKGYTDNVVDFLLGKLVGLPATVQDVLETAACIGSKGRIALLALAGGLSEQETRQGLGDAVREGLIHASRETYAFAHDRVQQAAYSLLSEGHRRELHLRIGRLLLASTPLDEFEERLFEAVTQLDLGAAMVTDPRERVRIAELNLRAARKAKASAAYRIAASYLATGMEMLDRDSWEHQYGLTHELFLERAQCEFQSGNFGEARRLFPVLLRHARTRADRAAVSCIQIHTSLTQGELGECIETALAGLRMFGIEMSPHPSAGEVEQVYRSIWSHLGNRSIEDLLAQPPMTDPDVQAAMNILASLRLPAFASDLHLLSLTLCHAMLLSLRHGNAAASPPIYAWFGLILCHVYHRYEEGYRFARVALDLVERPGFTAGKAKMYSCLGAVSFWSRPIDTSLEHMRTTIRVGVEEGDVLASCYAWYHIVSQMFVRGDNLAELHRESERGLDFIQRARFQDAHDTLLVVDRFVQALRGKTRHLSSFDDEHFGELAFESRLLGGQNKTLMCLYHLMRLAARFMAGDYAEALAAGRRGKELLGSCLALVHVYLFHFHDALALAAVYSELPSEQRREALDGLSAHREQLREWAENYPPTFQSAHLLVSAELAHLSDRGEEAMRLYEEAIRSARKNGLVQHEGLAYEFAARFYRARGLELIADTYLREARACYVHWGAEGKVKWLDQRHPHLVERQPLEPLVTISARTEQLDLLSVFKASQSISGEIILDKLLRTLLEVVLEQGGAQKGCLLLSRGGALSIEAEAALIQGRGVVTQVLQSQPLSSSTRVPISIVHYVVRTKERVILDDAAAAVKYASDAYMVHARPRSLLCLPILRQAEVVGLLYLENNLVPGAFTHERLAALEILASQAAISLENALLLSREQSARAMAELAERRSRFLAEAGELLSESLQYEETLTRLSRLCVRAMASWCVIDLMEDGELRRLAGAHVDPAKEPLLQELQLHHPPRQGSAHGATRVQRSHQPLVLPELSDDIIRSMTDNEEHLRIIHALGSRTALVVPIMMRGQLLGVISLVSGEPGFRYGSAELELAQEVARRAATAIDNARLYGKTQEAIRVRDEFLSVASHEFNTPLTSLTLSLQSLSRSLREGRLVEPQELKRLLERALQQGARLGRLNRALLDVSLLHSGRLPLELTDVDLGAVVRETVDHFAPELARARCPISLQEEARAVGRWDRTRLGLVVANLLSNAIKFGAGQPIEIHLGRLDGKARLSVTDHGIGVEPDQRARIFGRFERAVSERHYGGLGLGLYISRGIAEAHGGTIQVESQPGEGATFTVELPCTDLNPEGGHDPMRRSAGAWLS</sequence>
<dbReference type="PROSITE" id="PS50011">
    <property type="entry name" value="PROTEIN_KINASE_DOM"/>
    <property type="match status" value="1"/>
</dbReference>
<dbReference type="PANTHER" id="PTHR43642">
    <property type="entry name" value="HYBRID SIGNAL TRANSDUCTION HISTIDINE KINASE G"/>
    <property type="match status" value="1"/>
</dbReference>
<evidence type="ECO:0000256" key="2">
    <source>
        <dbReference type="ARBA" id="ARBA00012438"/>
    </source>
</evidence>
<dbReference type="InterPro" id="IPR041664">
    <property type="entry name" value="AAA_16"/>
</dbReference>
<dbReference type="SUPFAM" id="SSF47384">
    <property type="entry name" value="Homodimeric domain of signal transducing histidine kinase"/>
    <property type="match status" value="1"/>
</dbReference>
<dbReference type="SUPFAM" id="SSF52540">
    <property type="entry name" value="P-loop containing nucleoside triphosphate hydrolases"/>
    <property type="match status" value="1"/>
</dbReference>
<dbReference type="PRINTS" id="PR00344">
    <property type="entry name" value="BCTRLSENSOR"/>
</dbReference>
<dbReference type="GO" id="GO:0000155">
    <property type="term" value="F:phosphorelay sensor kinase activity"/>
    <property type="evidence" value="ECO:0007669"/>
    <property type="project" value="InterPro"/>
</dbReference>
<evidence type="ECO:0000313" key="7">
    <source>
        <dbReference type="EMBL" id="ATB34975.1"/>
    </source>
</evidence>
<evidence type="ECO:0000256" key="3">
    <source>
        <dbReference type="ARBA" id="ARBA00022553"/>
    </source>
</evidence>
<dbReference type="InterPro" id="IPR004358">
    <property type="entry name" value="Sig_transdc_His_kin-like_C"/>
</dbReference>
<dbReference type="InterPro" id="IPR003594">
    <property type="entry name" value="HATPase_dom"/>
</dbReference>
<reference evidence="7 8" key="1">
    <citation type="submission" date="2017-06" db="EMBL/GenBank/DDBJ databases">
        <title>Sequencing and comparative analysis of myxobacterial genomes.</title>
        <authorList>
            <person name="Rupp O."/>
            <person name="Goesmann A."/>
            <person name="Sogaard-Andersen L."/>
        </authorList>
    </citation>
    <scope>NUCLEOTIDE SEQUENCE [LARGE SCALE GENOMIC DNA]</scope>
    <source>
        <strain evidence="7 8">DSM 52655</strain>
    </source>
</reference>
<dbReference type="Gene3D" id="3.40.50.300">
    <property type="entry name" value="P-loop containing nucleotide triphosphate hydrolases"/>
    <property type="match status" value="1"/>
</dbReference>